<reference evidence="2" key="1">
    <citation type="submission" date="2020-05" db="EMBL/GenBank/DDBJ databases">
        <authorList>
            <person name="Chiriac C."/>
            <person name="Salcher M."/>
            <person name="Ghai R."/>
            <person name="Kavagutti S V."/>
        </authorList>
    </citation>
    <scope>NUCLEOTIDE SEQUENCE</scope>
</reference>
<proteinExistence type="predicted"/>
<protein>
    <submittedName>
        <fullName evidence="2">Unannotated protein</fullName>
    </submittedName>
</protein>
<accession>A0A6J6F816</accession>
<dbReference type="EMBL" id="CAEZTZ010000060">
    <property type="protein sequence ID" value="CAB4584860.1"/>
    <property type="molecule type" value="Genomic_DNA"/>
</dbReference>
<evidence type="ECO:0000313" key="1">
    <source>
        <dbReference type="EMBL" id="CAB4539620.1"/>
    </source>
</evidence>
<dbReference type="AlphaFoldDB" id="A0A6J6F816"/>
<dbReference type="EMBL" id="CAEZSG010000093">
    <property type="protein sequence ID" value="CAB4539620.1"/>
    <property type="molecule type" value="Genomic_DNA"/>
</dbReference>
<organism evidence="2">
    <name type="scientific">freshwater metagenome</name>
    <dbReference type="NCBI Taxonomy" id="449393"/>
    <lineage>
        <taxon>unclassified sequences</taxon>
        <taxon>metagenomes</taxon>
        <taxon>ecological metagenomes</taxon>
    </lineage>
</organism>
<gene>
    <name evidence="1" type="ORF">UFOPK1413_00663</name>
    <name evidence="2" type="ORF">UFOPK1767_00562</name>
</gene>
<name>A0A6J6F816_9ZZZZ</name>
<evidence type="ECO:0000313" key="2">
    <source>
        <dbReference type="EMBL" id="CAB4584860.1"/>
    </source>
</evidence>
<sequence>MLRGDNDGVHASRHLSVIPDGHLGFPIRTKIREDSSFTNMLKPFCQTVRVENRSGHKHGRFVTRVSKHQSLVSGAEFVAIVDRTAYLG</sequence>